<protein>
    <submittedName>
        <fullName evidence="1">Uncharacterized protein</fullName>
    </submittedName>
</protein>
<evidence type="ECO:0000313" key="1">
    <source>
        <dbReference type="EMBL" id="PQA53205.1"/>
    </source>
</evidence>
<organism evidence="1 2">
    <name type="scientific">Siphonobacter curvatus</name>
    <dbReference type="NCBI Taxonomy" id="2094562"/>
    <lineage>
        <taxon>Bacteria</taxon>
        <taxon>Pseudomonadati</taxon>
        <taxon>Bacteroidota</taxon>
        <taxon>Cytophagia</taxon>
        <taxon>Cytophagales</taxon>
        <taxon>Cytophagaceae</taxon>
        <taxon>Siphonobacter</taxon>
    </lineage>
</organism>
<comment type="caution">
    <text evidence="1">The sequence shown here is derived from an EMBL/GenBank/DDBJ whole genome shotgun (WGS) entry which is preliminary data.</text>
</comment>
<name>A0A2S7IEV1_9BACT</name>
<reference evidence="2" key="1">
    <citation type="submission" date="2018-02" db="EMBL/GenBank/DDBJ databases">
        <title>Genome sequencing of Solimonas sp. HR-BB.</title>
        <authorList>
            <person name="Lee Y."/>
            <person name="Jeon C.O."/>
        </authorList>
    </citation>
    <scope>NUCLEOTIDE SEQUENCE [LARGE SCALE GENOMIC DNA]</scope>
    <source>
        <strain evidence="2">HR-U</strain>
    </source>
</reference>
<dbReference type="RefSeq" id="WP_104716119.1">
    <property type="nucleotide sequence ID" value="NZ_PTRA01000010.1"/>
</dbReference>
<evidence type="ECO:0000313" key="2">
    <source>
        <dbReference type="Proteomes" id="UP000239590"/>
    </source>
</evidence>
<proteinExistence type="predicted"/>
<keyword evidence="2" id="KW-1185">Reference proteome</keyword>
<dbReference type="OrthoDB" id="973569at2"/>
<gene>
    <name evidence="1" type="ORF">C5O19_25080</name>
</gene>
<dbReference type="Proteomes" id="UP000239590">
    <property type="component" value="Unassembled WGS sequence"/>
</dbReference>
<dbReference type="AlphaFoldDB" id="A0A2S7IEV1"/>
<accession>A0A2S7IEV1</accession>
<sequence>MHFISSLIYTRGRWPLALLLLGLVLNSCQQLNPFEGVNLTVSTAFLGRVGEIKLSNAVASEPLPGLIIGRITGRDAGKLTDEKGNTLRTLTFTQGRLPFALKPGVNPTPATPLQIDVTLEGPDVLSQTHHFTLTSRTDYQMLFAPVFTKAKLPREVVYAEVPLRQSLKRFAQPDQIQTLGGPKTLADENVYYEIASPQTWNGYQAKLRLSGATRVNYKSDTTRLTLEQLATKDASFFITYDTYQYYQNGYANSANDLKSKVDIAWADWKIQAPLKDTTVTYLVKDFKCEVMKAGSVIKNGTATQTLEKDHEVCQEYDRPVTRTYKIYQVVTFQGQSELSLEIPSTNYNPNTNATVKAGDLLLYDYKGMISSVQDAEKTGNQVRIKSENNRLLIRGLASATARTPLAGGLQASVDVNASLVTIDGTLTRPPIREVSDRLTNYYFPGYDYGIDLQPGQDLPIGLSLPYISLYGTATQYSVILPNNLKCKAVLYESSGQGTCARKVLSEKAFTASPALTVSVTGKPSSTLPQYTNAAMAFVEVDVTYNCPNKLSAKPNGTLWIDYQNTGVDYGCGRTYGRSYATMIDGKVWFYLPVNSIVWLSAGNFTQRLYISPDFAISVPLKSDLAQISDKTDNLVSSSKVDVAASTYYLRDYDMYSIRINVTEKSNCSY</sequence>
<dbReference type="EMBL" id="PTRA01000010">
    <property type="protein sequence ID" value="PQA53205.1"/>
    <property type="molecule type" value="Genomic_DNA"/>
</dbReference>